<protein>
    <recommendedName>
        <fullName evidence="1">GerMN domain-containing protein</fullName>
    </recommendedName>
</protein>
<dbReference type="Pfam" id="PF10646">
    <property type="entry name" value="Germane"/>
    <property type="match status" value="1"/>
</dbReference>
<gene>
    <name evidence="2" type="ORF">GCM10010917_05520</name>
</gene>
<evidence type="ECO:0000259" key="1">
    <source>
        <dbReference type="SMART" id="SM00909"/>
    </source>
</evidence>
<proteinExistence type="predicted"/>
<dbReference type="SMART" id="SM00909">
    <property type="entry name" value="Germane"/>
    <property type="match status" value="1"/>
</dbReference>
<dbReference type="InterPro" id="IPR019606">
    <property type="entry name" value="GerMN"/>
</dbReference>
<feature type="domain" description="GerMN" evidence="1">
    <location>
        <begin position="32"/>
        <end position="116"/>
    </location>
</feature>
<reference evidence="3" key="1">
    <citation type="journal article" date="2019" name="Int. J. Syst. Evol. Microbiol.">
        <title>The Global Catalogue of Microorganisms (GCM) 10K type strain sequencing project: providing services to taxonomists for standard genome sequencing and annotation.</title>
        <authorList>
            <consortium name="The Broad Institute Genomics Platform"/>
            <consortium name="The Broad Institute Genome Sequencing Center for Infectious Disease"/>
            <person name="Wu L."/>
            <person name="Ma J."/>
        </authorList>
    </citation>
    <scope>NUCLEOTIDE SEQUENCE [LARGE SCALE GENOMIC DNA]</scope>
    <source>
        <strain evidence="3">CGMCC 1.15044</strain>
    </source>
</reference>
<comment type="caution">
    <text evidence="2">The sequence shown here is derived from an EMBL/GenBank/DDBJ whole genome shotgun (WGS) entry which is preliminary data.</text>
</comment>
<dbReference type="Proteomes" id="UP000609323">
    <property type="component" value="Unassembled WGS sequence"/>
</dbReference>
<organism evidence="2 3">
    <name type="scientific">Paenibacillus physcomitrellae</name>
    <dbReference type="NCBI Taxonomy" id="1619311"/>
    <lineage>
        <taxon>Bacteria</taxon>
        <taxon>Bacillati</taxon>
        <taxon>Bacillota</taxon>
        <taxon>Bacilli</taxon>
        <taxon>Bacillales</taxon>
        <taxon>Paenibacillaceae</taxon>
        <taxon>Paenibacillus</taxon>
    </lineage>
</organism>
<sequence length="128" mass="14376">MKLYYADKDFMELQEATRDISYEASEDNAGKYKAAFEGLQQSGTSDLISLWEKVQLLSVAFADGEVTLDIHLPDEARLGADGELMALDSLQKTMFQFDEVKSIELLVDGKKLETLMGHADLLHPMTRE</sequence>
<accession>A0ABQ1FN70</accession>
<dbReference type="EMBL" id="BMHF01000001">
    <property type="protein sequence ID" value="GGA23674.1"/>
    <property type="molecule type" value="Genomic_DNA"/>
</dbReference>
<keyword evidence="3" id="KW-1185">Reference proteome</keyword>
<evidence type="ECO:0000313" key="2">
    <source>
        <dbReference type="EMBL" id="GGA23674.1"/>
    </source>
</evidence>
<name>A0ABQ1FN70_9BACL</name>
<evidence type="ECO:0000313" key="3">
    <source>
        <dbReference type="Proteomes" id="UP000609323"/>
    </source>
</evidence>